<dbReference type="Proteomes" id="UP000694892">
    <property type="component" value="Chromosome 9_10L"/>
</dbReference>
<organism evidence="1 2">
    <name type="scientific">Xenopus laevis</name>
    <name type="common">African clawed frog</name>
    <dbReference type="NCBI Taxonomy" id="8355"/>
    <lineage>
        <taxon>Eukaryota</taxon>
        <taxon>Metazoa</taxon>
        <taxon>Chordata</taxon>
        <taxon>Craniata</taxon>
        <taxon>Vertebrata</taxon>
        <taxon>Euteleostomi</taxon>
        <taxon>Amphibia</taxon>
        <taxon>Batrachia</taxon>
        <taxon>Anura</taxon>
        <taxon>Pipoidea</taxon>
        <taxon>Pipidae</taxon>
        <taxon>Xenopodinae</taxon>
        <taxon>Xenopus</taxon>
        <taxon>Xenopus</taxon>
    </lineage>
</organism>
<protein>
    <submittedName>
        <fullName evidence="1">Uncharacterized protein</fullName>
    </submittedName>
</protein>
<evidence type="ECO:0000313" key="1">
    <source>
        <dbReference type="EMBL" id="OCT62814.1"/>
    </source>
</evidence>
<reference evidence="2" key="1">
    <citation type="journal article" date="2016" name="Nature">
        <title>Genome evolution in the allotetraploid frog Xenopus laevis.</title>
        <authorList>
            <person name="Session A.M."/>
            <person name="Uno Y."/>
            <person name="Kwon T."/>
            <person name="Chapman J.A."/>
            <person name="Toyoda A."/>
            <person name="Takahashi S."/>
            <person name="Fukui A."/>
            <person name="Hikosaka A."/>
            <person name="Suzuki A."/>
            <person name="Kondo M."/>
            <person name="van Heeringen S.J."/>
            <person name="Quigley I."/>
            <person name="Heinz S."/>
            <person name="Ogino H."/>
            <person name="Ochi H."/>
            <person name="Hellsten U."/>
            <person name="Lyons J.B."/>
            <person name="Simakov O."/>
            <person name="Putnam N."/>
            <person name="Stites J."/>
            <person name="Kuroki Y."/>
            <person name="Tanaka T."/>
            <person name="Michiue T."/>
            <person name="Watanabe M."/>
            <person name="Bogdanovic O."/>
            <person name="Lister R."/>
            <person name="Georgiou G."/>
            <person name="Paranjpe S.S."/>
            <person name="van Kruijsbergen I."/>
            <person name="Shu S."/>
            <person name="Carlson J."/>
            <person name="Kinoshita T."/>
            <person name="Ohta Y."/>
            <person name="Mawaribuchi S."/>
            <person name="Jenkins J."/>
            <person name="Grimwood J."/>
            <person name="Schmutz J."/>
            <person name="Mitros T."/>
            <person name="Mozaffari S.V."/>
            <person name="Suzuki Y."/>
            <person name="Haramoto Y."/>
            <person name="Yamamoto T.S."/>
            <person name="Takagi C."/>
            <person name="Heald R."/>
            <person name="Miller K."/>
            <person name="Haudenschild C."/>
            <person name="Kitzman J."/>
            <person name="Nakayama T."/>
            <person name="Izutsu Y."/>
            <person name="Robert J."/>
            <person name="Fortriede J."/>
            <person name="Burns K."/>
            <person name="Lotay V."/>
            <person name="Karimi K."/>
            <person name="Yasuoka Y."/>
            <person name="Dichmann D.S."/>
            <person name="Flajnik M.F."/>
            <person name="Houston D.W."/>
            <person name="Shendure J."/>
            <person name="DuPasquier L."/>
            <person name="Vize P.D."/>
            <person name="Zorn A.M."/>
            <person name="Ito M."/>
            <person name="Marcotte E.M."/>
            <person name="Wallingford J.B."/>
            <person name="Ito Y."/>
            <person name="Asashima M."/>
            <person name="Ueno N."/>
            <person name="Matsuda Y."/>
            <person name="Veenstra G.J."/>
            <person name="Fujiyama A."/>
            <person name="Harland R.M."/>
            <person name="Taira M."/>
            <person name="Rokhsar D.S."/>
        </authorList>
    </citation>
    <scope>NUCLEOTIDE SEQUENCE [LARGE SCALE GENOMIC DNA]</scope>
    <source>
        <strain evidence="2">J</strain>
    </source>
</reference>
<gene>
    <name evidence="1" type="ORF">XELAEV_18043905mg</name>
</gene>
<evidence type="ECO:0000313" key="2">
    <source>
        <dbReference type="Proteomes" id="UP000694892"/>
    </source>
</evidence>
<accession>A0A974BXW3</accession>
<dbReference type="EMBL" id="CM004482">
    <property type="protein sequence ID" value="OCT62814.1"/>
    <property type="molecule type" value="Genomic_DNA"/>
</dbReference>
<name>A0A974BXW3_XENLA</name>
<dbReference type="AlphaFoldDB" id="A0A974BXW3"/>
<sequence length="70" mass="8201">MRDLSVLKKYTGWSSLHQNYPNIRNNEIRFQSAALRLATHRLKTDFIVSYRVCSAICSVTCLIQDNETYF</sequence>
<proteinExistence type="predicted"/>